<accession>A0ABV1AIC8</accession>
<sequence>MCLYILIVAYYEHINITNYKPIDFAELLGVSVKTFHKMGQRGNLKDKPSPQTGVITHLKNQIAFLRQFCKTKRMIVGQCIEDYGSGLNYNRG</sequence>
<keyword evidence="2" id="KW-1185">Reference proteome</keyword>
<proteinExistence type="predicted"/>
<name>A0ABV1AIC8_9FIRM</name>
<evidence type="ECO:0008006" key="3">
    <source>
        <dbReference type="Google" id="ProtNLM"/>
    </source>
</evidence>
<protein>
    <recommendedName>
        <fullName evidence="3">DNA-binding protein</fullName>
    </recommendedName>
</protein>
<comment type="caution">
    <text evidence="1">The sequence shown here is derived from an EMBL/GenBank/DDBJ whole genome shotgun (WGS) entry which is preliminary data.</text>
</comment>
<evidence type="ECO:0000313" key="2">
    <source>
        <dbReference type="Proteomes" id="UP001446032"/>
    </source>
</evidence>
<evidence type="ECO:0000313" key="1">
    <source>
        <dbReference type="EMBL" id="MEQ2357480.1"/>
    </source>
</evidence>
<organism evidence="1 2">
    <name type="scientific">Blautia intestinihominis</name>
    <dbReference type="NCBI Taxonomy" id="3133152"/>
    <lineage>
        <taxon>Bacteria</taxon>
        <taxon>Bacillati</taxon>
        <taxon>Bacillota</taxon>
        <taxon>Clostridia</taxon>
        <taxon>Lachnospirales</taxon>
        <taxon>Lachnospiraceae</taxon>
        <taxon>Blautia</taxon>
    </lineage>
</organism>
<reference evidence="1 2" key="1">
    <citation type="submission" date="2024-03" db="EMBL/GenBank/DDBJ databases">
        <title>Human intestinal bacterial collection.</title>
        <authorList>
            <person name="Pauvert C."/>
            <person name="Hitch T.C.A."/>
            <person name="Clavel T."/>
        </authorList>
    </citation>
    <scope>NUCLEOTIDE SEQUENCE [LARGE SCALE GENOMIC DNA]</scope>
    <source>
        <strain evidence="1 2">CLA-AA-H95</strain>
    </source>
</reference>
<dbReference type="Proteomes" id="UP001446032">
    <property type="component" value="Unassembled WGS sequence"/>
</dbReference>
<gene>
    <name evidence="1" type="ORF">WMO75_03830</name>
</gene>
<dbReference type="EMBL" id="JBBMEI010000007">
    <property type="protein sequence ID" value="MEQ2357480.1"/>
    <property type="molecule type" value="Genomic_DNA"/>
</dbReference>